<evidence type="ECO:0000256" key="5">
    <source>
        <dbReference type="SAM" id="Phobius"/>
    </source>
</evidence>
<dbReference type="GO" id="GO:0019695">
    <property type="term" value="P:choline metabolic process"/>
    <property type="evidence" value="ECO:0007669"/>
    <property type="project" value="TreeGrafter"/>
</dbReference>
<dbReference type="InterPro" id="IPR050654">
    <property type="entry name" value="AChE-related_enzymes"/>
</dbReference>
<keyword evidence="8" id="KW-1185">Reference proteome</keyword>
<dbReference type="OrthoDB" id="408631at2759"/>
<evidence type="ECO:0000256" key="4">
    <source>
        <dbReference type="ARBA" id="ARBA00023180"/>
    </source>
</evidence>
<evidence type="ECO:0000256" key="3">
    <source>
        <dbReference type="ARBA" id="ARBA00022801"/>
    </source>
</evidence>
<comment type="caution">
    <text evidence="7">The sequence shown here is derived from an EMBL/GenBank/DDBJ whole genome shotgun (WGS) entry which is preliminary data.</text>
</comment>
<dbReference type="PANTHER" id="PTHR43918:SF13">
    <property type="entry name" value="ACETYLCHOLINESTERASE"/>
    <property type="match status" value="1"/>
</dbReference>
<keyword evidence="2" id="KW-0719">Serine esterase</keyword>
<dbReference type="PANTHER" id="PTHR43918">
    <property type="entry name" value="ACETYLCHOLINESTERASE"/>
    <property type="match status" value="1"/>
</dbReference>
<organism evidence="7 8">
    <name type="scientific">Allacma fusca</name>
    <dbReference type="NCBI Taxonomy" id="39272"/>
    <lineage>
        <taxon>Eukaryota</taxon>
        <taxon>Metazoa</taxon>
        <taxon>Ecdysozoa</taxon>
        <taxon>Arthropoda</taxon>
        <taxon>Hexapoda</taxon>
        <taxon>Collembola</taxon>
        <taxon>Symphypleona</taxon>
        <taxon>Sminthuridae</taxon>
        <taxon>Allacma</taxon>
    </lineage>
</organism>
<evidence type="ECO:0000313" key="7">
    <source>
        <dbReference type="EMBL" id="CAG7723515.1"/>
    </source>
</evidence>
<feature type="transmembrane region" description="Helical" evidence="5">
    <location>
        <begin position="365"/>
        <end position="384"/>
    </location>
</feature>
<evidence type="ECO:0000313" key="8">
    <source>
        <dbReference type="Proteomes" id="UP000708208"/>
    </source>
</evidence>
<evidence type="ECO:0000256" key="2">
    <source>
        <dbReference type="ARBA" id="ARBA00022487"/>
    </source>
</evidence>
<proteinExistence type="inferred from homology"/>
<dbReference type="GO" id="GO:0003990">
    <property type="term" value="F:acetylcholinesterase activity"/>
    <property type="evidence" value="ECO:0007669"/>
    <property type="project" value="TreeGrafter"/>
</dbReference>
<dbReference type="GO" id="GO:0006581">
    <property type="term" value="P:acetylcholine catabolic process"/>
    <property type="evidence" value="ECO:0007669"/>
    <property type="project" value="TreeGrafter"/>
</dbReference>
<comment type="similarity">
    <text evidence="1">Belongs to the type-B carboxylesterase/lipase family.</text>
</comment>
<protein>
    <recommendedName>
        <fullName evidence="6">Carboxylesterase type B domain-containing protein</fullName>
    </recommendedName>
</protein>
<feature type="domain" description="Carboxylesterase type B" evidence="6">
    <location>
        <begin position="2"/>
        <end position="327"/>
    </location>
</feature>
<dbReference type="EMBL" id="CAJVCH010099868">
    <property type="protein sequence ID" value="CAG7723515.1"/>
    <property type="molecule type" value="Genomic_DNA"/>
</dbReference>
<keyword evidence="3" id="KW-0378">Hydrolase</keyword>
<gene>
    <name evidence="7" type="ORF">AFUS01_LOCUS12600</name>
</gene>
<keyword evidence="5" id="KW-0472">Membrane</keyword>
<keyword evidence="4" id="KW-0325">Glycoprotein</keyword>
<dbReference type="GO" id="GO:0005615">
    <property type="term" value="C:extracellular space"/>
    <property type="evidence" value="ECO:0007669"/>
    <property type="project" value="TreeGrafter"/>
</dbReference>
<keyword evidence="5" id="KW-0812">Transmembrane</keyword>
<name>A0A8J2P488_9HEXA</name>
<dbReference type="Proteomes" id="UP000708208">
    <property type="component" value="Unassembled WGS sequence"/>
</dbReference>
<reference evidence="7" key="1">
    <citation type="submission" date="2021-06" db="EMBL/GenBank/DDBJ databases">
        <authorList>
            <person name="Hodson N. C."/>
            <person name="Mongue J. A."/>
            <person name="Jaron S. K."/>
        </authorList>
    </citation>
    <scope>NUCLEOTIDE SEQUENCE</scope>
</reference>
<sequence>MFGESAGGGSVTFHLLSPISRHLITRGIIQSGTLNAPWSVMEAQEAEDMAKELFIFTGCNNTESDYESVKCLRELPAKTISEEQWNSYKSILAFPSRPTIDGVFLPQHPMDMLKAGDFKRTQLLIGSNKNEGTYFLLYDFLSTFNKDNPVCLSRDKFLEIITQIFPDRSRLEKEAILFQYTNWEDLTDTCKNTELVGDLVGDYFFICPSNAFAQAYAAHGNPVYYYYFTHRSSTNPWGKWMGVMHGDEVEYVFGHPLNSTGIHSLAEQNLSRKIMSYFTRFARTGRPDQHAVDNWPLYTKNEPHYFILNADPPARGKGPRSHHCAFWNEFMPLINSGTTPLRSKCDKEIWGPPSSAALSHPAKSFHIVTLMFSFVVVNIFYWNIPSYSKFFHTPHHIG</sequence>
<keyword evidence="5" id="KW-1133">Transmembrane helix</keyword>
<evidence type="ECO:0000259" key="6">
    <source>
        <dbReference type="Pfam" id="PF00135"/>
    </source>
</evidence>
<dbReference type="GO" id="GO:0005886">
    <property type="term" value="C:plasma membrane"/>
    <property type="evidence" value="ECO:0007669"/>
    <property type="project" value="TreeGrafter"/>
</dbReference>
<accession>A0A8J2P488</accession>
<dbReference type="Pfam" id="PF00135">
    <property type="entry name" value="COesterase"/>
    <property type="match status" value="1"/>
</dbReference>
<evidence type="ECO:0000256" key="1">
    <source>
        <dbReference type="ARBA" id="ARBA00005964"/>
    </source>
</evidence>
<dbReference type="InterPro" id="IPR002018">
    <property type="entry name" value="CarbesteraseB"/>
</dbReference>
<dbReference type="AlphaFoldDB" id="A0A8J2P488"/>